<feature type="transmembrane region" description="Helical" evidence="1">
    <location>
        <begin position="12"/>
        <end position="34"/>
    </location>
</feature>
<proteinExistence type="predicted"/>
<evidence type="ECO:0000313" key="2">
    <source>
        <dbReference type="EMBL" id="PSN83245.1"/>
    </source>
</evidence>
<sequence>MSLFPLLSLYAHLVFAVIFVGGSLFMWIALLPALKDSPEDVRNQVVVRVAKRFGKIVDISLVILVVTGVYNATWYLKGLGFGIFAKILLLKSVLVLVMIFSIYFNNVYLGRRISRLVRLMQTNQSEREQLSPKLSSIRRVSRAFSYLNIALMLCVLLLAVMLQIPP</sequence>
<keyword evidence="1" id="KW-1133">Transmembrane helix</keyword>
<evidence type="ECO:0000313" key="3">
    <source>
        <dbReference type="Proteomes" id="UP000240880"/>
    </source>
</evidence>
<dbReference type="EMBL" id="NEXC01000031">
    <property type="protein sequence ID" value="PSN83245.1"/>
    <property type="molecule type" value="Genomic_DNA"/>
</dbReference>
<accession>A0A2R6AAB1</accession>
<organism evidence="2 3">
    <name type="scientific">Candidatus Marsarchaeota G1 archaeon OSP_D</name>
    <dbReference type="NCBI Taxonomy" id="1978155"/>
    <lineage>
        <taxon>Archaea</taxon>
        <taxon>Candidatus Marsarchaeota</taxon>
        <taxon>Candidatus Marsarchaeota group 1</taxon>
    </lineage>
</organism>
<dbReference type="Proteomes" id="UP000240880">
    <property type="component" value="Unassembled WGS sequence"/>
</dbReference>
<feature type="transmembrane region" description="Helical" evidence="1">
    <location>
        <begin position="88"/>
        <end position="109"/>
    </location>
</feature>
<name>A0A2R6AAB1_9ARCH</name>
<gene>
    <name evidence="2" type="ORF">B9Q01_05455</name>
</gene>
<evidence type="ECO:0000256" key="1">
    <source>
        <dbReference type="SAM" id="Phobius"/>
    </source>
</evidence>
<keyword evidence="1" id="KW-0812">Transmembrane</keyword>
<feature type="transmembrane region" description="Helical" evidence="1">
    <location>
        <begin position="55"/>
        <end position="76"/>
    </location>
</feature>
<feature type="transmembrane region" description="Helical" evidence="1">
    <location>
        <begin position="143"/>
        <end position="164"/>
    </location>
</feature>
<keyword evidence="1" id="KW-0472">Membrane</keyword>
<comment type="caution">
    <text evidence="2">The sequence shown here is derived from an EMBL/GenBank/DDBJ whole genome shotgun (WGS) entry which is preliminary data.</text>
</comment>
<dbReference type="AlphaFoldDB" id="A0A2R6AAB1"/>
<protein>
    <submittedName>
        <fullName evidence="2">Uncharacterized protein</fullName>
    </submittedName>
</protein>
<reference evidence="2 3" key="1">
    <citation type="submission" date="2017-04" db="EMBL/GenBank/DDBJ databases">
        <title>Novel microbial lineages endemic to geothermal iron-oxide mats fill important gaps in the evolutionary history of Archaea.</title>
        <authorList>
            <person name="Jay Z.J."/>
            <person name="Beam J.P."/>
            <person name="Dlakic M."/>
            <person name="Rusch D.B."/>
            <person name="Kozubal M.A."/>
            <person name="Inskeep W.P."/>
        </authorList>
    </citation>
    <scope>NUCLEOTIDE SEQUENCE [LARGE SCALE GENOMIC DNA]</scope>
    <source>
        <strain evidence="2">OSP_D</strain>
    </source>
</reference>